<keyword evidence="2" id="KW-1185">Reference proteome</keyword>
<name>A0ACB7T4C2_HYAAI</name>
<reference evidence="1" key="1">
    <citation type="submission" date="2020-05" db="EMBL/GenBank/DDBJ databases">
        <title>Large-scale comparative analyses of tick genomes elucidate their genetic diversity and vector capacities.</title>
        <authorList>
            <person name="Jia N."/>
            <person name="Wang J."/>
            <person name="Shi W."/>
            <person name="Du L."/>
            <person name="Sun Y."/>
            <person name="Zhan W."/>
            <person name="Jiang J."/>
            <person name="Wang Q."/>
            <person name="Zhang B."/>
            <person name="Ji P."/>
            <person name="Sakyi L.B."/>
            <person name="Cui X."/>
            <person name="Yuan T."/>
            <person name="Jiang B."/>
            <person name="Yang W."/>
            <person name="Lam T.T.-Y."/>
            <person name="Chang Q."/>
            <person name="Ding S."/>
            <person name="Wang X."/>
            <person name="Zhu J."/>
            <person name="Ruan X."/>
            <person name="Zhao L."/>
            <person name="Wei J."/>
            <person name="Que T."/>
            <person name="Du C."/>
            <person name="Cheng J."/>
            <person name="Dai P."/>
            <person name="Han X."/>
            <person name="Huang E."/>
            <person name="Gao Y."/>
            <person name="Liu J."/>
            <person name="Shao H."/>
            <person name="Ye R."/>
            <person name="Li L."/>
            <person name="Wei W."/>
            <person name="Wang X."/>
            <person name="Wang C."/>
            <person name="Yang T."/>
            <person name="Huo Q."/>
            <person name="Li W."/>
            <person name="Guo W."/>
            <person name="Chen H."/>
            <person name="Zhou L."/>
            <person name="Ni X."/>
            <person name="Tian J."/>
            <person name="Zhou Y."/>
            <person name="Sheng Y."/>
            <person name="Liu T."/>
            <person name="Pan Y."/>
            <person name="Xia L."/>
            <person name="Li J."/>
            <person name="Zhao F."/>
            <person name="Cao W."/>
        </authorList>
    </citation>
    <scope>NUCLEOTIDE SEQUENCE</scope>
    <source>
        <strain evidence="1">Hyas-2018</strain>
    </source>
</reference>
<proteinExistence type="predicted"/>
<evidence type="ECO:0000313" key="1">
    <source>
        <dbReference type="EMBL" id="KAH6941798.1"/>
    </source>
</evidence>
<accession>A0ACB7T4C2</accession>
<protein>
    <submittedName>
        <fullName evidence="1">Uncharacterized protein</fullName>
    </submittedName>
</protein>
<dbReference type="EMBL" id="CM023491">
    <property type="protein sequence ID" value="KAH6941798.1"/>
    <property type="molecule type" value="Genomic_DNA"/>
</dbReference>
<organism evidence="1 2">
    <name type="scientific">Hyalomma asiaticum</name>
    <name type="common">Tick</name>
    <dbReference type="NCBI Taxonomy" id="266040"/>
    <lineage>
        <taxon>Eukaryota</taxon>
        <taxon>Metazoa</taxon>
        <taxon>Ecdysozoa</taxon>
        <taxon>Arthropoda</taxon>
        <taxon>Chelicerata</taxon>
        <taxon>Arachnida</taxon>
        <taxon>Acari</taxon>
        <taxon>Parasitiformes</taxon>
        <taxon>Ixodida</taxon>
        <taxon>Ixodoidea</taxon>
        <taxon>Ixodidae</taxon>
        <taxon>Hyalomminae</taxon>
        <taxon>Hyalomma</taxon>
    </lineage>
</organism>
<sequence>MVRLFMVTVLNYQNPVHEYGVHWNFFFTLASTRILTSLVYAAVPVHVDWVVAVVLACVYEGCLLYTPLALFLDNNDRSGFLAANKEGLTSIVGYVVLHLAAAATARMLGYKPRNAACDWIVTGLQAAGVSAVAFAATYVMHTAVDPVSRRLANVSYCLWMVVLRREKKGYWSARHGSHDWHDHAGLVVAKSHGRDPAPPSSMNREHNSTGVLARHQGSHDTTIQFVDTDNEDTPPSGLGRRVRTPE</sequence>
<comment type="caution">
    <text evidence="1">The sequence shown here is derived from an EMBL/GenBank/DDBJ whole genome shotgun (WGS) entry which is preliminary data.</text>
</comment>
<gene>
    <name evidence="1" type="ORF">HPB50_023604</name>
</gene>
<evidence type="ECO:0000313" key="2">
    <source>
        <dbReference type="Proteomes" id="UP000821845"/>
    </source>
</evidence>
<dbReference type="Proteomes" id="UP000821845">
    <property type="component" value="Chromosome 11"/>
</dbReference>